<comment type="caution">
    <text evidence="1">The sequence shown here is derived from an EMBL/GenBank/DDBJ whole genome shotgun (WGS) entry which is preliminary data.</text>
</comment>
<name>S3VXI8_9LEPT</name>
<keyword evidence="2" id="KW-1185">Reference proteome</keyword>
<protein>
    <submittedName>
        <fullName evidence="1">Uncharacterized protein</fullName>
    </submittedName>
</protein>
<sequence length="45" mass="5415">MHRNHPFQEIAKLMQISRIIVFEEEVSKLFRNFNTLTIVSSTDFF</sequence>
<accession>S3VXI8</accession>
<evidence type="ECO:0000313" key="1">
    <source>
        <dbReference type="EMBL" id="EPG72842.1"/>
    </source>
</evidence>
<proteinExistence type="predicted"/>
<evidence type="ECO:0000313" key="2">
    <source>
        <dbReference type="Proteomes" id="UP000014540"/>
    </source>
</evidence>
<organism evidence="1 2">
    <name type="scientific">Leptospira fainei serovar Hurstbridge str. BUT 6</name>
    <dbReference type="NCBI Taxonomy" id="1193011"/>
    <lineage>
        <taxon>Bacteria</taxon>
        <taxon>Pseudomonadati</taxon>
        <taxon>Spirochaetota</taxon>
        <taxon>Spirochaetia</taxon>
        <taxon>Leptospirales</taxon>
        <taxon>Leptospiraceae</taxon>
        <taxon>Leptospira</taxon>
    </lineage>
</organism>
<dbReference type="EMBL" id="AKWZ02000010">
    <property type="protein sequence ID" value="EPG72842.1"/>
    <property type="molecule type" value="Genomic_DNA"/>
</dbReference>
<dbReference type="Proteomes" id="UP000014540">
    <property type="component" value="Unassembled WGS sequence"/>
</dbReference>
<reference evidence="1" key="1">
    <citation type="submission" date="2013-04" db="EMBL/GenBank/DDBJ databases">
        <authorList>
            <person name="Harkins D.M."/>
            <person name="Durkin A.S."/>
            <person name="Selengut J.D."/>
            <person name="Sanka R."/>
            <person name="DePew J."/>
            <person name="Purushe J."/>
            <person name="Ahmed A."/>
            <person name="van der Linden H."/>
            <person name="Goris M.G.A."/>
            <person name="Hartskeerl R.A."/>
            <person name="Vinetz J.M."/>
            <person name="Sutton G.G."/>
            <person name="Nelson W.C."/>
            <person name="Fouts D.E."/>
        </authorList>
    </citation>
    <scope>NUCLEOTIDE SEQUENCE [LARGE SCALE GENOMIC DNA]</scope>
    <source>
        <strain evidence="1">BUT 6</strain>
    </source>
</reference>
<gene>
    <name evidence="1" type="ORF">LEP1GSC058_3394</name>
</gene>
<dbReference type="AlphaFoldDB" id="S3VXI8"/>